<feature type="transmembrane region" description="Helical" evidence="6">
    <location>
        <begin position="72"/>
        <end position="92"/>
    </location>
</feature>
<dbReference type="PIRSF" id="PIRSF006324">
    <property type="entry name" value="LeuE"/>
    <property type="match status" value="1"/>
</dbReference>
<evidence type="ECO:0000256" key="5">
    <source>
        <dbReference type="ARBA" id="ARBA00023136"/>
    </source>
</evidence>
<dbReference type="Proteomes" id="UP000450676">
    <property type="component" value="Unassembled WGS sequence"/>
</dbReference>
<evidence type="ECO:0000256" key="1">
    <source>
        <dbReference type="ARBA" id="ARBA00004651"/>
    </source>
</evidence>
<feature type="transmembrane region" description="Helical" evidence="6">
    <location>
        <begin position="152"/>
        <end position="172"/>
    </location>
</feature>
<dbReference type="InterPro" id="IPR001123">
    <property type="entry name" value="LeuE-type"/>
</dbReference>
<comment type="subcellular location">
    <subcellularLocation>
        <location evidence="1">Cell membrane</location>
        <topology evidence="1">Multi-pass membrane protein</topology>
    </subcellularLocation>
</comment>
<feature type="transmembrane region" description="Helical" evidence="6">
    <location>
        <begin position="41"/>
        <end position="66"/>
    </location>
</feature>
<gene>
    <name evidence="7" type="ORF">GTP77_06030</name>
</gene>
<evidence type="ECO:0000313" key="8">
    <source>
        <dbReference type="Proteomes" id="UP000450676"/>
    </source>
</evidence>
<evidence type="ECO:0000256" key="6">
    <source>
        <dbReference type="SAM" id="Phobius"/>
    </source>
</evidence>
<dbReference type="AlphaFoldDB" id="A0A7X4H9T2"/>
<dbReference type="PANTHER" id="PTHR30086">
    <property type="entry name" value="ARGININE EXPORTER PROTEIN ARGO"/>
    <property type="match status" value="1"/>
</dbReference>
<organism evidence="7 8">
    <name type="scientific">Pseudoduganella aquatica</name>
    <dbReference type="NCBI Taxonomy" id="2660641"/>
    <lineage>
        <taxon>Bacteria</taxon>
        <taxon>Pseudomonadati</taxon>
        <taxon>Pseudomonadota</taxon>
        <taxon>Betaproteobacteria</taxon>
        <taxon>Burkholderiales</taxon>
        <taxon>Oxalobacteraceae</taxon>
        <taxon>Telluria group</taxon>
        <taxon>Pseudoduganella</taxon>
    </lineage>
</organism>
<feature type="transmembrane region" description="Helical" evidence="6">
    <location>
        <begin position="193"/>
        <end position="214"/>
    </location>
</feature>
<accession>A0A7X4H9T2</accession>
<keyword evidence="4 6" id="KW-1133">Transmembrane helix</keyword>
<sequence>MEQSTNLWLYFMVVFGIIVLPGLDMAYVMASSILGGRRAGLAAVGGIIAGGVCHLLMASAGIAVVLQLWPGLFNAMLLAGAAYIAWMGIAFMRSDSVFRPSTTPRQQVLAPPAIFRRAMMTSLLNPKAYIFMLAIFPQFLKPGLGPLWLQSGVLGGITALTQAGVYGALAFASSQASGWFNQHPRASVAAARAMGVLLVLTALLSAGQAVRGLAPQWQPSEVMLVVGGHTVR</sequence>
<dbReference type="RefSeq" id="WP_161071271.1">
    <property type="nucleotide sequence ID" value="NZ_CP086370.1"/>
</dbReference>
<dbReference type="GO" id="GO:0005886">
    <property type="term" value="C:plasma membrane"/>
    <property type="evidence" value="ECO:0007669"/>
    <property type="project" value="UniProtKB-SubCell"/>
</dbReference>
<keyword evidence="2" id="KW-1003">Cell membrane</keyword>
<name>A0A7X4H9T2_9BURK</name>
<protein>
    <submittedName>
        <fullName evidence="7">LysE family transporter</fullName>
    </submittedName>
</protein>
<dbReference type="PANTHER" id="PTHR30086:SF20">
    <property type="entry name" value="ARGININE EXPORTER PROTEIN ARGO-RELATED"/>
    <property type="match status" value="1"/>
</dbReference>
<evidence type="ECO:0000256" key="2">
    <source>
        <dbReference type="ARBA" id="ARBA00022475"/>
    </source>
</evidence>
<proteinExistence type="predicted"/>
<dbReference type="Pfam" id="PF01810">
    <property type="entry name" value="LysE"/>
    <property type="match status" value="1"/>
</dbReference>
<comment type="caution">
    <text evidence="7">The sequence shown here is derived from an EMBL/GenBank/DDBJ whole genome shotgun (WGS) entry which is preliminary data.</text>
</comment>
<feature type="transmembrane region" description="Helical" evidence="6">
    <location>
        <begin position="6"/>
        <end position="29"/>
    </location>
</feature>
<evidence type="ECO:0000313" key="7">
    <source>
        <dbReference type="EMBL" id="MYN06893.1"/>
    </source>
</evidence>
<keyword evidence="3 6" id="KW-0812">Transmembrane</keyword>
<keyword evidence="5 6" id="KW-0472">Membrane</keyword>
<keyword evidence="8" id="KW-1185">Reference proteome</keyword>
<evidence type="ECO:0000256" key="3">
    <source>
        <dbReference type="ARBA" id="ARBA00022692"/>
    </source>
</evidence>
<reference evidence="7 8" key="1">
    <citation type="submission" date="2019-12" db="EMBL/GenBank/DDBJ databases">
        <title>Novel species isolated from a subtropical stream in China.</title>
        <authorList>
            <person name="Lu H."/>
        </authorList>
    </citation>
    <scope>NUCLEOTIDE SEQUENCE [LARGE SCALE GENOMIC DNA]</scope>
    <source>
        <strain evidence="7 8">FT127W</strain>
    </source>
</reference>
<evidence type="ECO:0000256" key="4">
    <source>
        <dbReference type="ARBA" id="ARBA00022989"/>
    </source>
</evidence>
<dbReference type="GO" id="GO:0015171">
    <property type="term" value="F:amino acid transmembrane transporter activity"/>
    <property type="evidence" value="ECO:0007669"/>
    <property type="project" value="TreeGrafter"/>
</dbReference>
<dbReference type="EMBL" id="WWCU01000004">
    <property type="protein sequence ID" value="MYN06893.1"/>
    <property type="molecule type" value="Genomic_DNA"/>
</dbReference>